<comment type="caution">
    <text evidence="8">The sequence shown here is derived from an EMBL/GenBank/DDBJ whole genome shotgun (WGS) entry which is preliminary data.</text>
</comment>
<keyword evidence="4 7" id="KW-0811">Translocation</keyword>
<evidence type="ECO:0000256" key="1">
    <source>
        <dbReference type="ARBA" id="ARBA00022448"/>
    </source>
</evidence>
<keyword evidence="5 7" id="KW-0906">Nuclear pore complex</keyword>
<reference evidence="8" key="1">
    <citation type="submission" date="2020-05" db="EMBL/GenBank/DDBJ databases">
        <title>Phylogenomic resolution of chytrid fungi.</title>
        <authorList>
            <person name="Stajich J.E."/>
            <person name="Amses K."/>
            <person name="Simmons R."/>
            <person name="Seto K."/>
            <person name="Myers J."/>
            <person name="Bonds A."/>
            <person name="Quandt C.A."/>
            <person name="Barry K."/>
            <person name="Liu P."/>
            <person name="Grigoriev I."/>
            <person name="Longcore J.E."/>
            <person name="James T.Y."/>
        </authorList>
    </citation>
    <scope>NUCLEOTIDE SEQUENCE</scope>
    <source>
        <strain evidence="8">JEL0318</strain>
    </source>
</reference>
<keyword evidence="1 7" id="KW-0813">Transport</keyword>
<keyword evidence="2" id="KW-0509">mRNA transport</keyword>
<comment type="function">
    <text evidence="7">Functions as a component of the nuclear pore complex (NPC).</text>
</comment>
<dbReference type="Pfam" id="PF04121">
    <property type="entry name" value="Nup84_Nup100"/>
    <property type="match status" value="2"/>
</dbReference>
<evidence type="ECO:0000313" key="9">
    <source>
        <dbReference type="Proteomes" id="UP001212841"/>
    </source>
</evidence>
<evidence type="ECO:0000256" key="7">
    <source>
        <dbReference type="RuleBase" id="RU365072"/>
    </source>
</evidence>
<dbReference type="PANTHER" id="PTHR13003:SF2">
    <property type="entry name" value="NUCLEAR PORE COMPLEX PROTEIN NUP107"/>
    <property type="match status" value="1"/>
</dbReference>
<gene>
    <name evidence="8" type="ORF">HK097_010441</name>
</gene>
<dbReference type="GO" id="GO:0000973">
    <property type="term" value="P:post-transcriptional tethering of RNA polymerase II gene DNA at nuclear periphery"/>
    <property type="evidence" value="ECO:0007669"/>
    <property type="project" value="TreeGrafter"/>
</dbReference>
<dbReference type="EMBL" id="JADGJD010000774">
    <property type="protein sequence ID" value="KAJ3048548.1"/>
    <property type="molecule type" value="Genomic_DNA"/>
</dbReference>
<dbReference type="GO" id="GO:0031080">
    <property type="term" value="C:nuclear pore outer ring"/>
    <property type="evidence" value="ECO:0007669"/>
    <property type="project" value="TreeGrafter"/>
</dbReference>
<evidence type="ECO:0000313" key="8">
    <source>
        <dbReference type="EMBL" id="KAJ3048548.1"/>
    </source>
</evidence>
<name>A0AAD5S934_9FUNG</name>
<keyword evidence="7" id="KW-0472">Membrane</keyword>
<organism evidence="8 9">
    <name type="scientific">Rhizophlyctis rosea</name>
    <dbReference type="NCBI Taxonomy" id="64517"/>
    <lineage>
        <taxon>Eukaryota</taxon>
        <taxon>Fungi</taxon>
        <taxon>Fungi incertae sedis</taxon>
        <taxon>Chytridiomycota</taxon>
        <taxon>Chytridiomycota incertae sedis</taxon>
        <taxon>Chytridiomycetes</taxon>
        <taxon>Rhizophlyctidales</taxon>
        <taxon>Rhizophlyctidaceae</taxon>
        <taxon>Rhizophlyctis</taxon>
    </lineage>
</organism>
<evidence type="ECO:0000256" key="6">
    <source>
        <dbReference type="ARBA" id="ARBA00023242"/>
    </source>
</evidence>
<proteinExistence type="inferred from homology"/>
<evidence type="ECO:0000256" key="3">
    <source>
        <dbReference type="ARBA" id="ARBA00022927"/>
    </source>
</evidence>
<evidence type="ECO:0000256" key="2">
    <source>
        <dbReference type="ARBA" id="ARBA00022816"/>
    </source>
</evidence>
<dbReference type="GO" id="GO:0006606">
    <property type="term" value="P:protein import into nucleus"/>
    <property type="evidence" value="ECO:0007669"/>
    <property type="project" value="TreeGrafter"/>
</dbReference>
<dbReference type="Gene3D" id="1.10.3450.20">
    <property type="match status" value="1"/>
</dbReference>
<dbReference type="GO" id="GO:0006406">
    <property type="term" value="P:mRNA export from nucleus"/>
    <property type="evidence" value="ECO:0007669"/>
    <property type="project" value="TreeGrafter"/>
</dbReference>
<comment type="subcellular location">
    <subcellularLocation>
        <location evidence="7">Nucleus</location>
        <location evidence="7">Nuclear pore complex</location>
    </subcellularLocation>
    <subcellularLocation>
        <location evidence="7">Nucleus membrane</location>
    </subcellularLocation>
</comment>
<dbReference type="Proteomes" id="UP001212841">
    <property type="component" value="Unassembled WGS sequence"/>
</dbReference>
<dbReference type="Gene3D" id="1.20.190.50">
    <property type="match status" value="1"/>
</dbReference>
<keyword evidence="3" id="KW-0653">Protein transport</keyword>
<evidence type="ECO:0000256" key="5">
    <source>
        <dbReference type="ARBA" id="ARBA00023132"/>
    </source>
</evidence>
<dbReference type="GO" id="GO:0031965">
    <property type="term" value="C:nuclear membrane"/>
    <property type="evidence" value="ECO:0007669"/>
    <property type="project" value="UniProtKB-SubCell"/>
</dbReference>
<accession>A0AAD5S934</accession>
<comment type="similarity">
    <text evidence="7">Belongs to the nucleoporin Nup84/Nup107 family.</text>
</comment>
<dbReference type="InterPro" id="IPR007252">
    <property type="entry name" value="Nup84/Nup107"/>
</dbReference>
<comment type="subunit">
    <text evidence="7">Part of the nuclear pore complex (NPC).</text>
</comment>
<keyword evidence="9" id="KW-1185">Reference proteome</keyword>
<evidence type="ECO:0000256" key="4">
    <source>
        <dbReference type="ARBA" id="ARBA00023010"/>
    </source>
</evidence>
<sequence>MFTRFRAEPVQQANTLFSPEDLDDLGEEVDEFADIYNRWSQLDGEDLLEDTGPLCSFEVVTSSRAYGDIDTNLDDPWKLESDTWDLMKRLLQVRIDIQPDQMETDTTTDHFRSDMAIMDRTFATDPQFQETYRTIRSGVLGTRGNSNVVDALDPDAPVRQRKGLAPEDQSHENDVYRTIFGYYRRGRGADATDLCVKCDQSWRAASLTGGLLWSDNLMDGAGDSAVAGNQNRDLWKAVCYRIASDPDVHQTERAIYAVQCGDVQNVLPFCTTWEDFVWAHYNALLDSETDKYLKSYARETMSSADVIELDLPPPARQPHEIFESAEKGGNVGLSKASLNPFRIIQKYIILNRMNECFEYFAGLIKAGRAHEIPQLPAVLRMLTHYAIMLRPLGFARNDESTNILIKSYAELLAEAGKKNLVAPYTRVLPNQLQVEVYARFLERNEDGKEERRGLISLAQVNGLNVREIVVRTVENVFGNELLRNPLARGTSEIRLSSLGDPIDAVDLRHIRALEWVTFDKTYFKSALVLCNKLVRRFLAGGRIQSAQELLKRMPADLVPEEGAFDALGLHMDERRTVVAAAATEYSQYLELLRLIEEQEEWSRRFYVRPGGNNQAQLHEWTTNMQAHTRRTVATFESLLDGDWMQMRDLEVDGEDEDEQRFRELQHLRDLYIPEIFLWLTQILYETRGMVPGNIQKTIKLADMVADPKFDYWKEFKASGKLDVFLREVRRAMIEVVDEPKDWPWATAP</sequence>
<dbReference type="PANTHER" id="PTHR13003">
    <property type="entry name" value="NUP107-RELATED"/>
    <property type="match status" value="1"/>
</dbReference>
<dbReference type="GO" id="GO:0017056">
    <property type="term" value="F:structural constituent of nuclear pore"/>
    <property type="evidence" value="ECO:0007669"/>
    <property type="project" value="UniProtKB-UniRule"/>
</dbReference>
<dbReference type="AlphaFoldDB" id="A0AAD5S934"/>
<keyword evidence="6 7" id="KW-0539">Nucleus</keyword>
<protein>
    <recommendedName>
        <fullName evidence="7">Nuclear pore complex protein</fullName>
    </recommendedName>
</protein>